<keyword evidence="6" id="KW-0862">Zinc</keyword>
<keyword evidence="5" id="KW-0378">Hydrolase</keyword>
<dbReference type="InterPro" id="IPR001365">
    <property type="entry name" value="A_deaminase_dom"/>
</dbReference>
<proteinExistence type="inferred from homology"/>
<comment type="similarity">
    <text evidence="2">Belongs to the metallo-dependent hydrolases superfamily. Adenosine and AMP deaminases family.</text>
</comment>
<gene>
    <name evidence="8" type="ORF">Ctob_000578</name>
</gene>
<evidence type="ECO:0000256" key="3">
    <source>
        <dbReference type="ARBA" id="ARBA00012784"/>
    </source>
</evidence>
<evidence type="ECO:0000256" key="6">
    <source>
        <dbReference type="ARBA" id="ARBA00022833"/>
    </source>
</evidence>
<dbReference type="GO" id="GO:0046103">
    <property type="term" value="P:inosine biosynthetic process"/>
    <property type="evidence" value="ECO:0007669"/>
    <property type="project" value="TreeGrafter"/>
</dbReference>
<evidence type="ECO:0000313" key="8">
    <source>
        <dbReference type="EMBL" id="KOO22067.1"/>
    </source>
</evidence>
<name>A0A0M0J6V8_9EUKA</name>
<dbReference type="Gene3D" id="3.20.20.140">
    <property type="entry name" value="Metal-dependent hydrolases"/>
    <property type="match status" value="1"/>
</dbReference>
<evidence type="ECO:0000256" key="4">
    <source>
        <dbReference type="ARBA" id="ARBA00022723"/>
    </source>
</evidence>
<dbReference type="InterPro" id="IPR006330">
    <property type="entry name" value="Ado/ade_deaminase"/>
</dbReference>
<dbReference type="GO" id="GO:0009897">
    <property type="term" value="C:external side of plasma membrane"/>
    <property type="evidence" value="ECO:0007669"/>
    <property type="project" value="TreeGrafter"/>
</dbReference>
<evidence type="ECO:0000259" key="7">
    <source>
        <dbReference type="Pfam" id="PF00962"/>
    </source>
</evidence>
<dbReference type="Proteomes" id="UP000037460">
    <property type="component" value="Unassembled WGS sequence"/>
</dbReference>
<dbReference type="Pfam" id="PF00962">
    <property type="entry name" value="A_deaminase"/>
    <property type="match status" value="2"/>
</dbReference>
<dbReference type="EC" id="3.5.4.4" evidence="3"/>
<sequence length="451" mass="47268">MASTVRMPKVELHVHLDGAFDAGVLHRAAKACLADGKLSEDIAAKVSECGDDVEAFTKLVSCHPEDQSLKSMIDRFVFFLTFVQGNLPIIEELACAFVSRQAAQNVLYTEVRYSPHIMTSVGTYDGDAGANASGSDDMHAQAQAVVEAVTRGLRRGCEKHPGTEITQILCFLDGKVEWIDSLMQIASTGRAASAAASALPFGAQPLETCPIVGVDIAAGEDHFVPAASTTVNGVWCETGASQSENSAKHRQALRKCREMGLGITNHAGETGIAANVSAAVSDAYGRATRIGHGYAAVAAALEMASASAADGAPPRPAEVAAAFDSLGLKAPLTFECCPTSSRSTRGWTGATWSEHPLAQLYRLRMVAEASGDAASAAALPRVTVNSDDPAVFGSSLTDECELVATGMGLGAPALRLLAADAVEACFLDAPGKQRLRERLQAAWNHYEATSF</sequence>
<dbReference type="OrthoDB" id="272271at2759"/>
<dbReference type="InterPro" id="IPR032466">
    <property type="entry name" value="Metal_Hydrolase"/>
</dbReference>
<dbReference type="EMBL" id="JWZX01003313">
    <property type="protein sequence ID" value="KOO22067.1"/>
    <property type="molecule type" value="Genomic_DNA"/>
</dbReference>
<dbReference type="GO" id="GO:0004000">
    <property type="term" value="F:adenosine deaminase activity"/>
    <property type="evidence" value="ECO:0007669"/>
    <property type="project" value="TreeGrafter"/>
</dbReference>
<evidence type="ECO:0000256" key="1">
    <source>
        <dbReference type="ARBA" id="ARBA00001947"/>
    </source>
</evidence>
<evidence type="ECO:0000256" key="2">
    <source>
        <dbReference type="ARBA" id="ARBA00006676"/>
    </source>
</evidence>
<dbReference type="PANTHER" id="PTHR11409:SF43">
    <property type="entry name" value="ADENOSINE DEAMINASE"/>
    <property type="match status" value="1"/>
</dbReference>
<comment type="cofactor">
    <cofactor evidence="1">
        <name>Zn(2+)</name>
        <dbReference type="ChEBI" id="CHEBI:29105"/>
    </cofactor>
</comment>
<evidence type="ECO:0000256" key="5">
    <source>
        <dbReference type="ARBA" id="ARBA00022801"/>
    </source>
</evidence>
<dbReference type="GO" id="GO:0043103">
    <property type="term" value="P:hypoxanthine salvage"/>
    <property type="evidence" value="ECO:0007669"/>
    <property type="project" value="TreeGrafter"/>
</dbReference>
<dbReference type="SUPFAM" id="SSF51556">
    <property type="entry name" value="Metallo-dependent hydrolases"/>
    <property type="match status" value="1"/>
</dbReference>
<comment type="caution">
    <text evidence="8">The sequence shown here is derived from an EMBL/GenBank/DDBJ whole genome shotgun (WGS) entry which is preliminary data.</text>
</comment>
<evidence type="ECO:0000313" key="9">
    <source>
        <dbReference type="Proteomes" id="UP000037460"/>
    </source>
</evidence>
<organism evidence="8 9">
    <name type="scientific">Chrysochromulina tobinii</name>
    <dbReference type="NCBI Taxonomy" id="1460289"/>
    <lineage>
        <taxon>Eukaryota</taxon>
        <taxon>Haptista</taxon>
        <taxon>Haptophyta</taxon>
        <taxon>Prymnesiophyceae</taxon>
        <taxon>Prymnesiales</taxon>
        <taxon>Chrysochromulinaceae</taxon>
        <taxon>Chrysochromulina</taxon>
    </lineage>
</organism>
<dbReference type="GO" id="GO:0060169">
    <property type="term" value="P:negative regulation of adenosine receptor signaling pathway"/>
    <property type="evidence" value="ECO:0007669"/>
    <property type="project" value="TreeGrafter"/>
</dbReference>
<dbReference type="GO" id="GO:0005829">
    <property type="term" value="C:cytosol"/>
    <property type="evidence" value="ECO:0007669"/>
    <property type="project" value="TreeGrafter"/>
</dbReference>
<dbReference type="PANTHER" id="PTHR11409">
    <property type="entry name" value="ADENOSINE DEAMINASE"/>
    <property type="match status" value="1"/>
</dbReference>
<feature type="domain" description="Adenosine deaminase" evidence="7">
    <location>
        <begin position="8"/>
        <end position="187"/>
    </location>
</feature>
<dbReference type="GO" id="GO:0046872">
    <property type="term" value="F:metal ion binding"/>
    <property type="evidence" value="ECO:0007669"/>
    <property type="project" value="UniProtKB-KW"/>
</dbReference>
<reference evidence="9" key="1">
    <citation type="journal article" date="2015" name="PLoS Genet.">
        <title>Genome Sequence and Transcriptome Analyses of Chrysochromulina tobin: Metabolic Tools for Enhanced Algal Fitness in the Prominent Order Prymnesiales (Haptophyceae).</title>
        <authorList>
            <person name="Hovde B.T."/>
            <person name="Deodato C.R."/>
            <person name="Hunsperger H.M."/>
            <person name="Ryken S.A."/>
            <person name="Yost W."/>
            <person name="Jha R.K."/>
            <person name="Patterson J."/>
            <person name="Monnat R.J. Jr."/>
            <person name="Barlow S.B."/>
            <person name="Starkenburg S.R."/>
            <person name="Cattolico R.A."/>
        </authorList>
    </citation>
    <scope>NUCLEOTIDE SEQUENCE</scope>
    <source>
        <strain evidence="9">CCMP291</strain>
    </source>
</reference>
<dbReference type="GO" id="GO:0006154">
    <property type="term" value="P:adenosine catabolic process"/>
    <property type="evidence" value="ECO:0007669"/>
    <property type="project" value="TreeGrafter"/>
</dbReference>
<keyword evidence="4" id="KW-0479">Metal-binding</keyword>
<keyword evidence="9" id="KW-1185">Reference proteome</keyword>
<protein>
    <recommendedName>
        <fullName evidence="3">adenosine deaminase</fullName>
        <ecNumber evidence="3">3.5.4.4</ecNumber>
    </recommendedName>
</protein>
<accession>A0A0M0J6V8</accession>
<feature type="domain" description="Adenosine deaminase" evidence="7">
    <location>
        <begin position="246"/>
        <end position="440"/>
    </location>
</feature>
<dbReference type="AlphaFoldDB" id="A0A0M0J6V8"/>